<evidence type="ECO:0000313" key="2">
    <source>
        <dbReference type="EMBL" id="EYC32178.1"/>
    </source>
</evidence>
<reference evidence="3" key="1">
    <citation type="journal article" date="2015" name="Nat. Genet.">
        <title>The genome and transcriptome of the zoonotic hookworm Ancylostoma ceylanicum identify infection-specific gene families.</title>
        <authorList>
            <person name="Schwarz E.M."/>
            <person name="Hu Y."/>
            <person name="Antoshechkin I."/>
            <person name="Miller M.M."/>
            <person name="Sternberg P.W."/>
            <person name="Aroian R.V."/>
        </authorList>
    </citation>
    <scope>NUCLEOTIDE SEQUENCE</scope>
    <source>
        <strain evidence="3">HY135</strain>
    </source>
</reference>
<dbReference type="Proteomes" id="UP000024635">
    <property type="component" value="Unassembled WGS sequence"/>
</dbReference>
<keyword evidence="3" id="KW-1185">Reference proteome</keyword>
<dbReference type="OrthoDB" id="408493at2759"/>
<sequence>MMCGKETASLLKKCLLLSSIAYILLIVYIWRSSRISYEKSKTSNKPCSEYFCSSSHCPGKDAIEDSSKWIVFVDSNHTALSKKKLQSLRGWNVVIIGDKRTQVKRKFSGMKNIHFITTQQQELGFSPQMLLHGSVRKIVGYLYAFRNGAKFIYDLDQDMEVNGEDLSLFDYDESVSGLVYSTRNDLPARRTKTSAKGFIYVEKLNLQPSKKHY</sequence>
<dbReference type="PANTHER" id="PTHR31362">
    <property type="entry name" value="GLYCOSYLTRANSFERASE STELLO1-RELATED"/>
    <property type="match status" value="1"/>
</dbReference>
<protein>
    <submittedName>
        <fullName evidence="2">Uncharacterized protein</fullName>
    </submittedName>
</protein>
<proteinExistence type="predicted"/>
<name>A0A016VZJ6_9BILA</name>
<organism evidence="2 3">
    <name type="scientific">Ancylostoma ceylanicum</name>
    <dbReference type="NCBI Taxonomy" id="53326"/>
    <lineage>
        <taxon>Eukaryota</taxon>
        <taxon>Metazoa</taxon>
        <taxon>Ecdysozoa</taxon>
        <taxon>Nematoda</taxon>
        <taxon>Chromadorea</taxon>
        <taxon>Rhabditida</taxon>
        <taxon>Rhabditina</taxon>
        <taxon>Rhabditomorpha</taxon>
        <taxon>Strongyloidea</taxon>
        <taxon>Ancylostomatidae</taxon>
        <taxon>Ancylostomatinae</taxon>
        <taxon>Ancylostoma</taxon>
    </lineage>
</organism>
<evidence type="ECO:0000256" key="1">
    <source>
        <dbReference type="SAM" id="Phobius"/>
    </source>
</evidence>
<dbReference type="AlphaFoldDB" id="A0A016VZJ6"/>
<keyword evidence="1" id="KW-0812">Transmembrane</keyword>
<gene>
    <name evidence="2" type="primary">Acey_s0003.g1444</name>
    <name evidence="2" type="ORF">Y032_0003g1444</name>
</gene>
<dbReference type="STRING" id="53326.A0A016VZJ6"/>
<dbReference type="EMBL" id="JARK01001339">
    <property type="protein sequence ID" value="EYC32178.1"/>
    <property type="molecule type" value="Genomic_DNA"/>
</dbReference>
<feature type="transmembrane region" description="Helical" evidence="1">
    <location>
        <begin position="15"/>
        <end position="31"/>
    </location>
</feature>
<keyword evidence="1" id="KW-0472">Membrane</keyword>
<dbReference type="InterPro" id="IPR005049">
    <property type="entry name" value="STL-like"/>
</dbReference>
<accession>A0A016VZJ6</accession>
<comment type="caution">
    <text evidence="2">The sequence shown here is derived from an EMBL/GenBank/DDBJ whole genome shotgun (WGS) entry which is preliminary data.</text>
</comment>
<evidence type="ECO:0000313" key="3">
    <source>
        <dbReference type="Proteomes" id="UP000024635"/>
    </source>
</evidence>
<dbReference type="PANTHER" id="PTHR31362:SF0">
    <property type="entry name" value="EXOSTOSIN DOMAIN-CONTAINING PROTEIN-RELATED"/>
    <property type="match status" value="1"/>
</dbReference>
<keyword evidence="1" id="KW-1133">Transmembrane helix</keyword>